<organism evidence="3 4">
    <name type="scientific">Candidatus Bacteroides merdavium</name>
    <dbReference type="NCBI Taxonomy" id="2838472"/>
    <lineage>
        <taxon>Bacteria</taxon>
        <taxon>Pseudomonadati</taxon>
        <taxon>Bacteroidota</taxon>
        <taxon>Bacteroidia</taxon>
        <taxon>Bacteroidales</taxon>
        <taxon>Bacteroidaceae</taxon>
        <taxon>Bacteroides</taxon>
    </lineage>
</organism>
<feature type="signal peptide" evidence="2">
    <location>
        <begin position="1"/>
        <end position="20"/>
    </location>
</feature>
<dbReference type="PANTHER" id="PTHR30203">
    <property type="entry name" value="OUTER MEMBRANE CATION EFFLUX PROTEIN"/>
    <property type="match status" value="1"/>
</dbReference>
<evidence type="ECO:0000256" key="1">
    <source>
        <dbReference type="ARBA" id="ARBA00007613"/>
    </source>
</evidence>
<keyword evidence="2" id="KW-1134">Transmembrane beta strand</keyword>
<accession>A0A9D2H0D3</accession>
<dbReference type="Proteomes" id="UP000824108">
    <property type="component" value="Unassembled WGS sequence"/>
</dbReference>
<evidence type="ECO:0000256" key="2">
    <source>
        <dbReference type="RuleBase" id="RU362097"/>
    </source>
</evidence>
<dbReference type="GO" id="GO:0005886">
    <property type="term" value="C:plasma membrane"/>
    <property type="evidence" value="ECO:0007669"/>
    <property type="project" value="UniProtKB-SubCell"/>
</dbReference>
<keyword evidence="2" id="KW-0812">Transmembrane</keyword>
<keyword evidence="2" id="KW-0732">Signal</keyword>
<dbReference type="PROSITE" id="PS51257">
    <property type="entry name" value="PROKAR_LIPOPROTEIN"/>
    <property type="match status" value="1"/>
</dbReference>
<dbReference type="AlphaFoldDB" id="A0A9D2H0D3"/>
<keyword evidence="2" id="KW-0449">Lipoprotein</keyword>
<comment type="caution">
    <text evidence="3">The sequence shown here is derived from an EMBL/GenBank/DDBJ whole genome shotgun (WGS) entry which is preliminary data.</text>
</comment>
<reference evidence="3" key="2">
    <citation type="submission" date="2021-04" db="EMBL/GenBank/DDBJ databases">
        <authorList>
            <person name="Gilroy R."/>
        </authorList>
    </citation>
    <scope>NUCLEOTIDE SEQUENCE</scope>
    <source>
        <strain evidence="3">CHK118-2852</strain>
    </source>
</reference>
<dbReference type="GO" id="GO:0015562">
    <property type="term" value="F:efflux transmembrane transporter activity"/>
    <property type="evidence" value="ECO:0007669"/>
    <property type="project" value="InterPro"/>
</dbReference>
<dbReference type="InterPro" id="IPR003423">
    <property type="entry name" value="OMP_efflux"/>
</dbReference>
<dbReference type="Gene3D" id="2.20.200.10">
    <property type="entry name" value="Outer membrane efflux proteins (OEP)"/>
    <property type="match status" value="1"/>
</dbReference>
<proteinExistence type="inferred from homology"/>
<evidence type="ECO:0000313" key="3">
    <source>
        <dbReference type="EMBL" id="HIZ92544.1"/>
    </source>
</evidence>
<dbReference type="NCBIfam" id="TIGR01845">
    <property type="entry name" value="outer_NodT"/>
    <property type="match status" value="1"/>
</dbReference>
<dbReference type="Pfam" id="PF02321">
    <property type="entry name" value="OEP"/>
    <property type="match status" value="2"/>
</dbReference>
<dbReference type="Gene3D" id="1.20.1600.10">
    <property type="entry name" value="Outer membrane efflux proteins (OEP)"/>
    <property type="match status" value="1"/>
</dbReference>
<dbReference type="EMBL" id="DXAV01000088">
    <property type="protein sequence ID" value="HIZ92544.1"/>
    <property type="molecule type" value="Genomic_DNA"/>
</dbReference>
<keyword evidence="2" id="KW-0472">Membrane</keyword>
<comment type="similarity">
    <text evidence="1 2">Belongs to the outer membrane factor (OMF) (TC 1.B.17) family.</text>
</comment>
<comment type="subcellular location">
    <subcellularLocation>
        <location evidence="2">Cell membrane</location>
        <topology evidence="2">Lipid-anchor</topology>
    </subcellularLocation>
</comment>
<protein>
    <submittedName>
        <fullName evidence="3">TolC family protein</fullName>
    </submittedName>
</protein>
<dbReference type="PANTHER" id="PTHR30203:SF30">
    <property type="entry name" value="OUTER MEMBRANE PROTEIN-RELATED"/>
    <property type="match status" value="1"/>
</dbReference>
<dbReference type="SUPFAM" id="SSF56954">
    <property type="entry name" value="Outer membrane efflux proteins (OEP)"/>
    <property type="match status" value="1"/>
</dbReference>
<keyword evidence="2" id="KW-0564">Palmitate</keyword>
<name>A0A9D2H0D3_9BACE</name>
<gene>
    <name evidence="3" type="ORF">H9807_10600</name>
</gene>
<evidence type="ECO:0000313" key="4">
    <source>
        <dbReference type="Proteomes" id="UP000824108"/>
    </source>
</evidence>
<sequence length="478" mass="53403">MTKKMKLNTIYIGVTLFLLAGCKAPSLTVSEKVVLPETYQSPADSSIARMSWKDFFPDPQLKIYIDTALTHNHSLLQTLETVSIARSQARISKGALLPEISLGIGASIQRFGDYTMDGVGNSTTNTPDLPQEKHIPSPYKDLNIGVGFQWEADIWGKLTDKKRAAASRWLKSVEAQKLAQTLLISETANLYYDLIGLDRQKAVLEEAIKDTHAAYLLTNELMKEGEVSRLSVDQFLSRRMKLEAALLAVDQQIGETERAFALLLGKLPFEVKRSSFEEIRQASFPVQQGIPAELLADRPDIRAAELELLAAKSDTRAARKSFFPSLTLGGEGGFNAFDLSHWFSSPASAVYNLAAGLTAPIFKRNEIRSMWESAKSNQRIALLSYHYQALKAYQEVINLLEATQQTEKRKTLKLKESDVHHRSIVHANELFRTGFVGYLDVLSANERYLDCELELIELDISFCKLNTLLYRSLGGGCF</sequence>
<reference evidence="3" key="1">
    <citation type="journal article" date="2021" name="PeerJ">
        <title>Extensive microbial diversity within the chicken gut microbiome revealed by metagenomics and culture.</title>
        <authorList>
            <person name="Gilroy R."/>
            <person name="Ravi A."/>
            <person name="Getino M."/>
            <person name="Pursley I."/>
            <person name="Horton D.L."/>
            <person name="Alikhan N.F."/>
            <person name="Baker D."/>
            <person name="Gharbi K."/>
            <person name="Hall N."/>
            <person name="Watson M."/>
            <person name="Adriaenssens E.M."/>
            <person name="Foster-Nyarko E."/>
            <person name="Jarju S."/>
            <person name="Secka A."/>
            <person name="Antonio M."/>
            <person name="Oren A."/>
            <person name="Chaudhuri R.R."/>
            <person name="La Ragione R."/>
            <person name="Hildebrand F."/>
            <person name="Pallen M.J."/>
        </authorList>
    </citation>
    <scope>NUCLEOTIDE SEQUENCE</scope>
    <source>
        <strain evidence="3">CHK118-2852</strain>
    </source>
</reference>
<dbReference type="InterPro" id="IPR010131">
    <property type="entry name" value="MdtP/NodT-like"/>
</dbReference>
<feature type="chain" id="PRO_5039761608" evidence="2">
    <location>
        <begin position="21"/>
        <end position="478"/>
    </location>
</feature>